<gene>
    <name evidence="1" type="primary">dapE_1</name>
    <name evidence="1" type="ORF">NCTC11807_00176</name>
</gene>
<organism evidence="1 2">
    <name type="scientific">Staphylococcus saccharolyticus</name>
    <dbReference type="NCBI Taxonomy" id="33028"/>
    <lineage>
        <taxon>Bacteria</taxon>
        <taxon>Bacillati</taxon>
        <taxon>Bacillota</taxon>
        <taxon>Bacilli</taxon>
        <taxon>Bacillales</taxon>
        <taxon>Staphylococcaceae</taxon>
        <taxon>Staphylococcus</taxon>
    </lineage>
</organism>
<dbReference type="Gene3D" id="3.40.630.10">
    <property type="entry name" value="Zn peptidases"/>
    <property type="match status" value="1"/>
</dbReference>
<dbReference type="SUPFAM" id="SSF53187">
    <property type="entry name" value="Zn-dependent exopeptidases"/>
    <property type="match status" value="1"/>
</dbReference>
<name>A0A380GYH3_9STAP</name>
<evidence type="ECO:0000313" key="2">
    <source>
        <dbReference type="Proteomes" id="UP000255425"/>
    </source>
</evidence>
<accession>A0A380GYH3</accession>
<dbReference type="EC" id="3.5.1.18" evidence="1"/>
<sequence>MRLLKIINKVDKECLELDIPSSHDPVSSDPHNPLIESITHIAPNYVNENIVVSALIGTTDASSFLGTNDNNVDLAVFGPGELIVAHQVDEFIRKDMYLGYIDIYKDVFVKYLENKANK</sequence>
<reference evidence="1 2" key="1">
    <citation type="submission" date="2018-06" db="EMBL/GenBank/DDBJ databases">
        <authorList>
            <consortium name="Pathogen Informatics"/>
            <person name="Doyle S."/>
        </authorList>
    </citation>
    <scope>NUCLEOTIDE SEQUENCE [LARGE SCALE GENOMIC DNA]</scope>
    <source>
        <strain evidence="1 2">NCTC11807</strain>
    </source>
</reference>
<dbReference type="InterPro" id="IPR002933">
    <property type="entry name" value="Peptidase_M20"/>
</dbReference>
<dbReference type="EMBL" id="UHDZ01000001">
    <property type="protein sequence ID" value="SUM67370.1"/>
    <property type="molecule type" value="Genomic_DNA"/>
</dbReference>
<dbReference type="AlphaFoldDB" id="A0A380GYH3"/>
<protein>
    <submittedName>
        <fullName evidence="1">Succinyl-diaminopimelate desuccinylase</fullName>
        <ecNumber evidence="1">3.5.1.18</ecNumber>
    </submittedName>
</protein>
<dbReference type="Pfam" id="PF01546">
    <property type="entry name" value="Peptidase_M20"/>
    <property type="match status" value="1"/>
</dbReference>
<proteinExistence type="predicted"/>
<evidence type="ECO:0000313" key="1">
    <source>
        <dbReference type="EMBL" id="SUM67370.1"/>
    </source>
</evidence>
<dbReference type="Proteomes" id="UP000255425">
    <property type="component" value="Unassembled WGS sequence"/>
</dbReference>
<keyword evidence="2" id="KW-1185">Reference proteome</keyword>
<keyword evidence="1" id="KW-0378">Hydrolase</keyword>
<dbReference type="GO" id="GO:0009014">
    <property type="term" value="F:succinyl-diaminopimelate desuccinylase activity"/>
    <property type="evidence" value="ECO:0007669"/>
    <property type="project" value="UniProtKB-EC"/>
</dbReference>